<dbReference type="Proteomes" id="UP001431532">
    <property type="component" value="Unassembled WGS sequence"/>
</dbReference>
<keyword evidence="1" id="KW-0812">Transmembrane</keyword>
<evidence type="ECO:0000313" key="2">
    <source>
        <dbReference type="EMBL" id="MDI6452601.1"/>
    </source>
</evidence>
<gene>
    <name evidence="2" type="ORF">QJ521_03390</name>
</gene>
<dbReference type="EMBL" id="JASCXW010000007">
    <property type="protein sequence ID" value="MDI6452601.1"/>
    <property type="molecule type" value="Genomic_DNA"/>
</dbReference>
<name>A0AAW6U3Q7_9MOLU</name>
<keyword evidence="1" id="KW-1133">Transmembrane helix</keyword>
<dbReference type="RefSeq" id="WP_282839017.1">
    <property type="nucleotide sequence ID" value="NZ_JASCXW010000007.1"/>
</dbReference>
<evidence type="ECO:0000256" key="1">
    <source>
        <dbReference type="SAM" id="Phobius"/>
    </source>
</evidence>
<evidence type="ECO:0008006" key="4">
    <source>
        <dbReference type="Google" id="ProtNLM"/>
    </source>
</evidence>
<sequence>MDKKGLGLLELLGAIVIFGLMVSMLSVLISFILNASDKITEKSRANTEGMYLISLIESKLQSFGATDYQICLDTTECIIVENHFSYVLDEETENILLETYEPALTLRFEIKNHAFYIDNSEISLRGFMLHEDSSIEIIVLQNTVRMKFYFVLISNNENTYPFTISKSFEKQEIPGS</sequence>
<organism evidence="2 3">
    <name type="scientific">Peloplasma aerotolerans</name>
    <dbReference type="NCBI Taxonomy" id="3044389"/>
    <lineage>
        <taxon>Bacteria</taxon>
        <taxon>Bacillati</taxon>
        <taxon>Mycoplasmatota</taxon>
        <taxon>Mollicutes</taxon>
        <taxon>Acholeplasmatales</taxon>
        <taxon>Acholeplasmataceae</taxon>
        <taxon>Peloplasma</taxon>
    </lineage>
</organism>
<keyword evidence="3" id="KW-1185">Reference proteome</keyword>
<dbReference type="AlphaFoldDB" id="A0AAW6U3Q7"/>
<protein>
    <recommendedName>
        <fullName evidence="4">Prepilin-type N-terminal cleavage/methylation domain-containing protein</fullName>
    </recommendedName>
</protein>
<reference evidence="2" key="1">
    <citation type="submission" date="2023-05" db="EMBL/GenBank/DDBJ databases">
        <title>Mariniplasma microaerophilum sp. nov., a novel anaerobic mollicute isolated from terrestrial mud volcano, Taman Peninsula, Russia.</title>
        <authorList>
            <person name="Khomyakova M.A."/>
            <person name="Merkel A.Y."/>
            <person name="Slobodkin A.I."/>
        </authorList>
    </citation>
    <scope>NUCLEOTIDE SEQUENCE</scope>
    <source>
        <strain evidence="2">M4Ah</strain>
    </source>
</reference>
<feature type="transmembrane region" description="Helical" evidence="1">
    <location>
        <begin position="12"/>
        <end position="34"/>
    </location>
</feature>
<proteinExistence type="predicted"/>
<keyword evidence="1" id="KW-0472">Membrane</keyword>
<evidence type="ECO:0000313" key="3">
    <source>
        <dbReference type="Proteomes" id="UP001431532"/>
    </source>
</evidence>
<accession>A0AAW6U3Q7</accession>
<comment type="caution">
    <text evidence="2">The sequence shown here is derived from an EMBL/GenBank/DDBJ whole genome shotgun (WGS) entry which is preliminary data.</text>
</comment>